<name>G9NGW4_HYPAI</name>
<dbReference type="HOGENOM" id="CLU_510169_0_0_1"/>
<dbReference type="KEGG" id="tatv:25776403"/>
<protein>
    <submittedName>
        <fullName evidence="2">Uncharacterized protein</fullName>
    </submittedName>
</protein>
<sequence length="513" mass="57521">MTALPLSGCPLKRLEIHGGATHSTYDAANLDSSLTATLEAQRCTTGNHSNLLFQSHLGLQRIFSIQLADLSETPNSEREIMRIHEPSFSIRIKIHQIQQDVVVSFEMKQDFNHAINILKRIGYRAQNGIPPALHAIDTNDTTAQSDPGPYSYHSGPRLSSFTPLGNGAQQLSQSNFSFTSMLNSDIPLSQLLPLGMKDQCFHHPPPYNVPQQSRRQSDPATVFNPHPSHQNFNINQSKIMYQPLISSPLRHALPVDDQNEAPNSPMPNSQPTFCTDYADMPSLSSYRSISEPNSLFNHSQLSETSVTSYDTSLDPQFGPSSSQESLTSVDSSSQATDTTDDNFQLQLGQDFRKFLPRTRSLPFLKGKDHKVAKSKPRAKQNQRHSNSQEKKIMDKNADVHRKESTKMADSNNDDSQLVLHHTPPRSKVSQASDTPIYHSSLEETKPTTMLIADPILLERANKATSQLFDQYNEDLSRGCNAASYAEFYLEQIQAIRTEFWFNELSQMKYDGLK</sequence>
<dbReference type="AlphaFoldDB" id="G9NGW4"/>
<feature type="compositionally biased region" description="Polar residues" evidence="1">
    <location>
        <begin position="307"/>
        <end position="326"/>
    </location>
</feature>
<feature type="region of interest" description="Disordered" evidence="1">
    <location>
        <begin position="307"/>
        <end position="341"/>
    </location>
</feature>
<dbReference type="EMBL" id="ABDG02000015">
    <property type="protein sequence ID" value="EHK49863.1"/>
    <property type="molecule type" value="Genomic_DNA"/>
</dbReference>
<dbReference type="Proteomes" id="UP000005426">
    <property type="component" value="Unassembled WGS sequence"/>
</dbReference>
<gene>
    <name evidence="2" type="ORF">TRIATDRAFT_157286</name>
</gene>
<feature type="compositionally biased region" description="Low complexity" evidence="1">
    <location>
        <begin position="327"/>
        <end position="337"/>
    </location>
</feature>
<feature type="compositionally biased region" description="Basic residues" evidence="1">
    <location>
        <begin position="372"/>
        <end position="382"/>
    </location>
</feature>
<evidence type="ECO:0000256" key="1">
    <source>
        <dbReference type="SAM" id="MobiDB-lite"/>
    </source>
</evidence>
<evidence type="ECO:0000313" key="2">
    <source>
        <dbReference type="EMBL" id="EHK49863.1"/>
    </source>
</evidence>
<proteinExistence type="predicted"/>
<accession>G9NGW4</accession>
<dbReference type="eggNOG" id="ENOG502RM1S">
    <property type="taxonomic scope" value="Eukaryota"/>
</dbReference>
<dbReference type="GeneID" id="25776403"/>
<comment type="caution">
    <text evidence="2">The sequence shown here is derived from an EMBL/GenBank/DDBJ whole genome shotgun (WGS) entry which is preliminary data.</text>
</comment>
<dbReference type="OMA" id="NRLCICV"/>
<feature type="compositionally biased region" description="Polar residues" evidence="1">
    <location>
        <begin position="260"/>
        <end position="273"/>
    </location>
</feature>
<reference evidence="2 3" key="1">
    <citation type="journal article" date="2011" name="Genome Biol.">
        <title>Comparative genome sequence analysis underscores mycoparasitism as the ancestral life style of Trichoderma.</title>
        <authorList>
            <person name="Kubicek C.P."/>
            <person name="Herrera-Estrella A."/>
            <person name="Seidl-Seiboth V."/>
            <person name="Martinez D.A."/>
            <person name="Druzhinina I.S."/>
            <person name="Thon M."/>
            <person name="Zeilinger S."/>
            <person name="Casas-Flores S."/>
            <person name="Horwitz B.A."/>
            <person name="Mukherjee P.K."/>
            <person name="Mukherjee M."/>
            <person name="Kredics L."/>
            <person name="Alcaraz L.D."/>
            <person name="Aerts A."/>
            <person name="Antal Z."/>
            <person name="Atanasova L."/>
            <person name="Cervantes-Badillo M.G."/>
            <person name="Challacombe J."/>
            <person name="Chertkov O."/>
            <person name="McCluskey K."/>
            <person name="Coulpier F."/>
            <person name="Deshpande N."/>
            <person name="von Doehren H."/>
            <person name="Ebbole D.J."/>
            <person name="Esquivel-Naranjo E.U."/>
            <person name="Fekete E."/>
            <person name="Flipphi M."/>
            <person name="Glaser F."/>
            <person name="Gomez-Rodriguez E.Y."/>
            <person name="Gruber S."/>
            <person name="Han C."/>
            <person name="Henrissat B."/>
            <person name="Hermosa R."/>
            <person name="Hernandez-Onate M."/>
            <person name="Karaffa L."/>
            <person name="Kosti I."/>
            <person name="Le Crom S."/>
            <person name="Lindquist E."/>
            <person name="Lucas S."/>
            <person name="Luebeck M."/>
            <person name="Luebeck P.S."/>
            <person name="Margeot A."/>
            <person name="Metz B."/>
            <person name="Misra M."/>
            <person name="Nevalainen H."/>
            <person name="Omann M."/>
            <person name="Packer N."/>
            <person name="Perrone G."/>
            <person name="Uresti-Rivera E.E."/>
            <person name="Salamov A."/>
            <person name="Schmoll M."/>
            <person name="Seiboth B."/>
            <person name="Shapiro H."/>
            <person name="Sukno S."/>
            <person name="Tamayo-Ramos J.A."/>
            <person name="Tisch D."/>
            <person name="Wiest A."/>
            <person name="Wilkinson H.H."/>
            <person name="Zhang M."/>
            <person name="Coutinho P.M."/>
            <person name="Kenerley C.M."/>
            <person name="Monte E."/>
            <person name="Baker S.E."/>
            <person name="Grigoriev I.V."/>
        </authorList>
    </citation>
    <scope>NUCLEOTIDE SEQUENCE [LARGE SCALE GENOMIC DNA]</scope>
    <source>
        <strain evidence="3">ATCC 20476 / IMI 206040</strain>
    </source>
</reference>
<dbReference type="OrthoDB" id="5142910at2759"/>
<organism evidence="2 3">
    <name type="scientific">Hypocrea atroviridis (strain ATCC 20476 / IMI 206040)</name>
    <name type="common">Trichoderma atroviride</name>
    <dbReference type="NCBI Taxonomy" id="452589"/>
    <lineage>
        <taxon>Eukaryota</taxon>
        <taxon>Fungi</taxon>
        <taxon>Dikarya</taxon>
        <taxon>Ascomycota</taxon>
        <taxon>Pezizomycotina</taxon>
        <taxon>Sordariomycetes</taxon>
        <taxon>Hypocreomycetidae</taxon>
        <taxon>Hypocreales</taxon>
        <taxon>Hypocreaceae</taxon>
        <taxon>Trichoderma</taxon>
    </lineage>
</organism>
<dbReference type="RefSeq" id="XP_013948026.1">
    <property type="nucleotide sequence ID" value="XM_014092551.1"/>
</dbReference>
<feature type="region of interest" description="Disordered" evidence="1">
    <location>
        <begin position="202"/>
        <end position="229"/>
    </location>
</feature>
<feature type="region of interest" description="Disordered" evidence="1">
    <location>
        <begin position="358"/>
        <end position="439"/>
    </location>
</feature>
<evidence type="ECO:0000313" key="3">
    <source>
        <dbReference type="Proteomes" id="UP000005426"/>
    </source>
</evidence>
<feature type="compositionally biased region" description="Basic and acidic residues" evidence="1">
    <location>
        <begin position="386"/>
        <end position="406"/>
    </location>
</feature>
<feature type="region of interest" description="Disordered" evidence="1">
    <location>
        <begin position="254"/>
        <end position="277"/>
    </location>
</feature>
<keyword evidence="3" id="KW-1185">Reference proteome</keyword>